<organism evidence="4 5">
    <name type="scientific">Diploscapter pachys</name>
    <dbReference type="NCBI Taxonomy" id="2018661"/>
    <lineage>
        <taxon>Eukaryota</taxon>
        <taxon>Metazoa</taxon>
        <taxon>Ecdysozoa</taxon>
        <taxon>Nematoda</taxon>
        <taxon>Chromadorea</taxon>
        <taxon>Rhabditida</taxon>
        <taxon>Rhabditina</taxon>
        <taxon>Rhabditomorpha</taxon>
        <taxon>Rhabditoidea</taxon>
        <taxon>Rhabditidae</taxon>
        <taxon>Diploscapter</taxon>
    </lineage>
</organism>
<protein>
    <recommendedName>
        <fullName evidence="3">Amidohydrolase-related domain-containing protein</fullName>
    </recommendedName>
</protein>
<feature type="compositionally biased region" description="Low complexity" evidence="2">
    <location>
        <begin position="66"/>
        <end position="95"/>
    </location>
</feature>
<name>A0A2A2J5U0_9BILA</name>
<feature type="domain" description="Amidohydrolase-related" evidence="3">
    <location>
        <begin position="446"/>
        <end position="818"/>
    </location>
</feature>
<evidence type="ECO:0000313" key="4">
    <source>
        <dbReference type="EMBL" id="PAV56852.1"/>
    </source>
</evidence>
<dbReference type="OrthoDB" id="10258955at2759"/>
<dbReference type="GO" id="GO:0006208">
    <property type="term" value="P:pyrimidine nucleobase catabolic process"/>
    <property type="evidence" value="ECO:0007669"/>
    <property type="project" value="TreeGrafter"/>
</dbReference>
<evidence type="ECO:0000256" key="1">
    <source>
        <dbReference type="ARBA" id="ARBA00008829"/>
    </source>
</evidence>
<dbReference type="Gene3D" id="2.30.40.10">
    <property type="entry name" value="Urease, subunit C, domain 1"/>
    <property type="match status" value="1"/>
</dbReference>
<evidence type="ECO:0000313" key="5">
    <source>
        <dbReference type="Proteomes" id="UP000218231"/>
    </source>
</evidence>
<dbReference type="PANTHER" id="PTHR11647:SF74">
    <property type="entry name" value="PROTEIN UNC-33"/>
    <property type="match status" value="1"/>
</dbReference>
<feature type="compositionally biased region" description="Basic and acidic residues" evidence="2">
    <location>
        <begin position="216"/>
        <end position="230"/>
    </location>
</feature>
<feature type="compositionally biased region" description="Basic and acidic residues" evidence="2">
    <location>
        <begin position="49"/>
        <end position="63"/>
    </location>
</feature>
<gene>
    <name evidence="4" type="ORF">WR25_09658</name>
</gene>
<reference evidence="4 5" key="1">
    <citation type="journal article" date="2017" name="Curr. Biol.">
        <title>Genome architecture and evolution of a unichromosomal asexual nematode.</title>
        <authorList>
            <person name="Fradin H."/>
            <person name="Zegar C."/>
            <person name="Gutwein M."/>
            <person name="Lucas J."/>
            <person name="Kovtun M."/>
            <person name="Corcoran D."/>
            <person name="Baugh L.R."/>
            <person name="Kiontke K."/>
            <person name="Gunsalus K."/>
            <person name="Fitch D.H."/>
            <person name="Piano F."/>
        </authorList>
    </citation>
    <scope>NUCLEOTIDE SEQUENCE [LARGE SCALE GENOMIC DNA]</scope>
    <source>
        <strain evidence="4">PF1309</strain>
    </source>
</reference>
<feature type="compositionally biased region" description="Polar residues" evidence="2">
    <location>
        <begin position="329"/>
        <end position="350"/>
    </location>
</feature>
<dbReference type="GO" id="GO:0005829">
    <property type="term" value="C:cytosol"/>
    <property type="evidence" value="ECO:0007669"/>
    <property type="project" value="TreeGrafter"/>
</dbReference>
<dbReference type="InterPro" id="IPR032466">
    <property type="entry name" value="Metal_Hydrolase"/>
</dbReference>
<feature type="region of interest" description="Disordered" evidence="2">
    <location>
        <begin position="40"/>
        <end position="113"/>
    </location>
</feature>
<dbReference type="SUPFAM" id="SSF51338">
    <property type="entry name" value="Composite domain of metallo-dependent hydrolases"/>
    <property type="match status" value="1"/>
</dbReference>
<comment type="caution">
    <text evidence="4">The sequence shown here is derived from an EMBL/GenBank/DDBJ whole genome shotgun (WGS) entry which is preliminary data.</text>
</comment>
<dbReference type="PANTHER" id="PTHR11647">
    <property type="entry name" value="HYDRANTOINASE/DIHYDROPYRIMIDINASE FAMILY MEMBER"/>
    <property type="match status" value="1"/>
</dbReference>
<comment type="similarity">
    <text evidence="1">Belongs to the metallo-dependent hydrolases superfamily. Hydantoinase/dihydropyrimidinase family.</text>
</comment>
<dbReference type="STRING" id="2018661.A0A2A2J5U0"/>
<evidence type="ECO:0000256" key="2">
    <source>
        <dbReference type="SAM" id="MobiDB-lite"/>
    </source>
</evidence>
<dbReference type="Gene3D" id="3.20.20.140">
    <property type="entry name" value="Metal-dependent hydrolases"/>
    <property type="match status" value="1"/>
</dbReference>
<accession>A0A2A2J5U0</accession>
<feature type="region of interest" description="Disordered" evidence="2">
    <location>
        <begin position="862"/>
        <end position="916"/>
    </location>
</feature>
<dbReference type="Pfam" id="PF01979">
    <property type="entry name" value="Amidohydro_1"/>
    <property type="match status" value="1"/>
</dbReference>
<proteinExistence type="inferred from homology"/>
<dbReference type="SUPFAM" id="SSF51556">
    <property type="entry name" value="Metallo-dependent hydrolases"/>
    <property type="match status" value="1"/>
</dbReference>
<dbReference type="InterPro" id="IPR006680">
    <property type="entry name" value="Amidohydro-rel"/>
</dbReference>
<dbReference type="AlphaFoldDB" id="A0A2A2J5U0"/>
<sequence>MFPFLAPIRQAECRIRQELSSDRPVEMVFLTLPPRFNLSVSNDSLLSPRKRDASGSNKSEDAKSLSSRPNSRPNSRQTKTSSPAVSSQPTSSRSAKSSPIPPQPAEVPPPLSRHRMKGLETSQAMLELFGGGPSYTHPLVDHVLTTKQEDINKNPPPHPETADYYDPSYHRMTKHRGMVNANTDPFSQPGPEIEDDSENVIVVEDGPDPNCPAERVLQEIRNNETEGEMKKGRRNRAGMMSPSSSGQHQMESLPGPDLGSEDEEEHQTLQQQEIVSETGVPSERDEEGEMLKGGTRLASSKGEEDRDAEEGEGVRQRGEETEKGHHKSANQNDPTGPGNGQTNHKANSPTESFGSGFGGGGAAGSSSANGSSQENGGGTATGEQDGKQGKKAQGDMPDLIIKGAQVVNDDSVFVADILIRDGIIQNVGPNLEVPDGSEILDAGGKMLMPAGIDVHTQLTADDSADDLQTGCKAALAGGTATVIEIVSPKTGENLSAAFNRTKKELDKASCNVALSVIIRQWNESIKREMDKLVQEGVNSFVIEVESDDKLYQILEHARSIGAHARILPENRTIVPYLERKMLEMGITGPEGFLQSHPEELEGERVSSIGVLSQLTNCPVSILSVSSSEAISSVEKSRNSGALVHAEVASAAVASDGSHYFNKCLRHASSHLTAVPLRTDATNKLVSALSSQPLIVCSSGHRAISSSSRLASKDFASMSKGTTGVEERLAVLWENAVRTGRIDPMRFVAVTSSNAAKIFNLYPKKGRIAVGADADLVLWDASAKRQLSAGDSQSSVDISIYEGLSVHSNTIATIVGGKIAWKDGKINDKEAKGGFVYLQPHSPYLFSIVQQRDKMVTAEKVDRDPVAAQNGNGHRKNSGEMAGRARKTHMESSIDFGGDKPQARVRNPPGGRTTGFW</sequence>
<dbReference type="InterPro" id="IPR011059">
    <property type="entry name" value="Metal-dep_hydrolase_composite"/>
</dbReference>
<dbReference type="GO" id="GO:0004157">
    <property type="term" value="F:dihydropyrimidinase activity"/>
    <property type="evidence" value="ECO:0007669"/>
    <property type="project" value="TreeGrafter"/>
</dbReference>
<dbReference type="Proteomes" id="UP000218231">
    <property type="component" value="Unassembled WGS sequence"/>
</dbReference>
<keyword evidence="5" id="KW-1185">Reference proteome</keyword>
<feature type="compositionally biased region" description="Basic and acidic residues" evidence="2">
    <location>
        <begin position="887"/>
        <end position="901"/>
    </location>
</feature>
<feature type="compositionally biased region" description="Low complexity" evidence="2">
    <location>
        <begin position="364"/>
        <end position="374"/>
    </location>
</feature>
<feature type="region of interest" description="Disordered" evidence="2">
    <location>
        <begin position="202"/>
        <end position="394"/>
    </location>
</feature>
<evidence type="ECO:0000259" key="3">
    <source>
        <dbReference type="Pfam" id="PF01979"/>
    </source>
</evidence>
<dbReference type="EMBL" id="LIAE01010678">
    <property type="protein sequence ID" value="PAV56852.1"/>
    <property type="molecule type" value="Genomic_DNA"/>
</dbReference>
<dbReference type="InterPro" id="IPR050378">
    <property type="entry name" value="Metallo-dep_Hydrolases_sf"/>
</dbReference>
<dbReference type="FunFam" id="3.20.20.140:FF:000076">
    <property type="entry name" value="Dihydropyrimidinase like 2"/>
    <property type="match status" value="1"/>
</dbReference>
<feature type="compositionally biased region" description="Basic and acidic residues" evidence="2">
    <location>
        <begin position="312"/>
        <end position="323"/>
    </location>
</feature>
<feature type="compositionally biased region" description="Polar residues" evidence="2">
    <location>
        <begin position="241"/>
        <end position="250"/>
    </location>
</feature>
<feature type="compositionally biased region" description="Pro residues" evidence="2">
    <location>
        <begin position="99"/>
        <end position="111"/>
    </location>
</feature>